<evidence type="ECO:0000313" key="2">
    <source>
        <dbReference type="Proteomes" id="UP000654471"/>
    </source>
</evidence>
<gene>
    <name evidence="1" type="ORF">GCM10010211_41890</name>
</gene>
<accession>A0ABQ2V741</accession>
<reference evidence="2" key="1">
    <citation type="journal article" date="2019" name="Int. J. Syst. Evol. Microbiol.">
        <title>The Global Catalogue of Microorganisms (GCM) 10K type strain sequencing project: providing services to taxonomists for standard genome sequencing and annotation.</title>
        <authorList>
            <consortium name="The Broad Institute Genomics Platform"/>
            <consortium name="The Broad Institute Genome Sequencing Center for Infectious Disease"/>
            <person name="Wu L."/>
            <person name="Ma J."/>
        </authorList>
    </citation>
    <scope>NUCLEOTIDE SEQUENCE [LARGE SCALE GENOMIC DNA]</scope>
    <source>
        <strain evidence="2">JCM 3399</strain>
    </source>
</reference>
<dbReference type="Proteomes" id="UP000654471">
    <property type="component" value="Unassembled WGS sequence"/>
</dbReference>
<evidence type="ECO:0008006" key="3">
    <source>
        <dbReference type="Google" id="ProtNLM"/>
    </source>
</evidence>
<evidence type="ECO:0000313" key="1">
    <source>
        <dbReference type="EMBL" id="GGU71727.1"/>
    </source>
</evidence>
<proteinExistence type="predicted"/>
<keyword evidence="2" id="KW-1185">Reference proteome</keyword>
<sequence>MAAVFFAGAFLAAVFFAAAFLAAAGFAGLSFTAASFASGCDAPDVCFAGLRPVVTLEGDLLLLSVFKTPAGHCSPTAESRPALTLSAPQSSALTGVLDTRPD</sequence>
<name>A0ABQ2V741_9ACTN</name>
<dbReference type="EMBL" id="BMRP01000014">
    <property type="protein sequence ID" value="GGU71727.1"/>
    <property type="molecule type" value="Genomic_DNA"/>
</dbReference>
<comment type="caution">
    <text evidence="1">The sequence shown here is derived from an EMBL/GenBank/DDBJ whole genome shotgun (WGS) entry which is preliminary data.</text>
</comment>
<protein>
    <recommendedName>
        <fullName evidence="3">Secreted protein</fullName>
    </recommendedName>
</protein>
<organism evidence="1 2">
    <name type="scientific">Streptomyces albospinus</name>
    <dbReference type="NCBI Taxonomy" id="285515"/>
    <lineage>
        <taxon>Bacteria</taxon>
        <taxon>Bacillati</taxon>
        <taxon>Actinomycetota</taxon>
        <taxon>Actinomycetes</taxon>
        <taxon>Kitasatosporales</taxon>
        <taxon>Streptomycetaceae</taxon>
        <taxon>Streptomyces</taxon>
    </lineage>
</organism>